<dbReference type="EMBL" id="JAUSTY010000011">
    <property type="protein sequence ID" value="MDQ0166895.1"/>
    <property type="molecule type" value="Genomic_DNA"/>
</dbReference>
<evidence type="ECO:0000313" key="5">
    <source>
        <dbReference type="Proteomes" id="UP001235840"/>
    </source>
</evidence>
<keyword evidence="1 2" id="KW-0443">Lipid metabolism</keyword>
<proteinExistence type="predicted"/>
<feature type="short sequence motif" description="GXSXG" evidence="2">
    <location>
        <begin position="36"/>
        <end position="40"/>
    </location>
</feature>
<dbReference type="InterPro" id="IPR002641">
    <property type="entry name" value="PNPLA_dom"/>
</dbReference>
<evidence type="ECO:0000313" key="4">
    <source>
        <dbReference type="EMBL" id="MDQ0166895.1"/>
    </source>
</evidence>
<dbReference type="SUPFAM" id="SSF52151">
    <property type="entry name" value="FabD/lysophospholipase-like"/>
    <property type="match status" value="1"/>
</dbReference>
<protein>
    <submittedName>
        <fullName evidence="4">NTE family protein</fullName>
    </submittedName>
</protein>
<accession>A0ABT9W1A4</accession>
<dbReference type="CDD" id="cd07207">
    <property type="entry name" value="Pat_ExoU_VipD_like"/>
    <property type="match status" value="1"/>
</dbReference>
<dbReference type="InterPro" id="IPR016035">
    <property type="entry name" value="Acyl_Trfase/lysoPLipase"/>
</dbReference>
<dbReference type="RefSeq" id="WP_307395460.1">
    <property type="nucleotide sequence ID" value="NZ_BAAADK010000003.1"/>
</dbReference>
<feature type="domain" description="PNPLA" evidence="3">
    <location>
        <begin position="5"/>
        <end position="197"/>
    </location>
</feature>
<name>A0ABT9W1A4_9BACI</name>
<reference evidence="4 5" key="1">
    <citation type="submission" date="2023-07" db="EMBL/GenBank/DDBJ databases">
        <title>Genomic Encyclopedia of Type Strains, Phase IV (KMG-IV): sequencing the most valuable type-strain genomes for metagenomic binning, comparative biology and taxonomic classification.</title>
        <authorList>
            <person name="Goeker M."/>
        </authorList>
    </citation>
    <scope>NUCLEOTIDE SEQUENCE [LARGE SCALE GENOMIC DNA]</scope>
    <source>
        <strain evidence="4 5">DSM 12751</strain>
    </source>
</reference>
<dbReference type="Proteomes" id="UP001235840">
    <property type="component" value="Unassembled WGS sequence"/>
</dbReference>
<evidence type="ECO:0000256" key="2">
    <source>
        <dbReference type="PROSITE-ProRule" id="PRU01161"/>
    </source>
</evidence>
<keyword evidence="2" id="KW-0378">Hydrolase</keyword>
<dbReference type="Gene3D" id="3.40.1090.10">
    <property type="entry name" value="Cytosolic phospholipase A2 catalytic domain"/>
    <property type="match status" value="2"/>
</dbReference>
<feature type="short sequence motif" description="GXGXXG" evidence="2">
    <location>
        <begin position="9"/>
        <end position="14"/>
    </location>
</feature>
<dbReference type="Pfam" id="PF01734">
    <property type="entry name" value="Patatin"/>
    <property type="match status" value="1"/>
</dbReference>
<feature type="active site" description="Proton acceptor" evidence="2">
    <location>
        <position position="184"/>
    </location>
</feature>
<dbReference type="PANTHER" id="PTHR46394">
    <property type="entry name" value="ANNEXIN"/>
    <property type="match status" value="1"/>
</dbReference>
<keyword evidence="5" id="KW-1185">Reference proteome</keyword>
<organism evidence="4 5">
    <name type="scientific">Caldalkalibacillus horti</name>
    <dbReference type="NCBI Taxonomy" id="77523"/>
    <lineage>
        <taxon>Bacteria</taxon>
        <taxon>Bacillati</taxon>
        <taxon>Bacillota</taxon>
        <taxon>Bacilli</taxon>
        <taxon>Bacillales</taxon>
        <taxon>Bacillaceae</taxon>
        <taxon>Caldalkalibacillus</taxon>
    </lineage>
</organism>
<comment type="caution">
    <text evidence="4">The sequence shown here is derived from an EMBL/GenBank/DDBJ whole genome shotgun (WGS) entry which is preliminary data.</text>
</comment>
<sequence length="313" mass="35621">MKCDAVFEGGGVKGLAFIGAIQETEKQGYSFNRIAGTSAGSIIASLLAVGYTGKELELMMDELSFLFFLKPDLIGRLPVVGKGLNLLFKNGIYSSIHIEKWLDNKLKAKGVTTFGDLPAGKLKIIVSDISNGRLVIIPDDLHQYRLSWESFPISLAARISSSIPYFFQPYILYLPDRTRIYMVDGGLLSNYPIWLFDARHSPRWPTFGYRLKAAEMFQQPNRIAGPITMFMAIFSTMMEAHDRRHIEEANASRTVFIPVENIKATDFSLTNEQKIQLIELGRSETRQFFTIWNFVEYIEKHRNPNNRFTQKLS</sequence>
<feature type="short sequence motif" description="DGA/G" evidence="2">
    <location>
        <begin position="184"/>
        <end position="186"/>
    </location>
</feature>
<keyword evidence="2" id="KW-0442">Lipid degradation</keyword>
<evidence type="ECO:0000256" key="1">
    <source>
        <dbReference type="ARBA" id="ARBA00023098"/>
    </source>
</evidence>
<gene>
    <name evidence="4" type="ORF">J2S11_002811</name>
</gene>
<dbReference type="PROSITE" id="PS51635">
    <property type="entry name" value="PNPLA"/>
    <property type="match status" value="1"/>
</dbReference>
<feature type="active site" description="Nucleophile" evidence="2">
    <location>
        <position position="38"/>
    </location>
</feature>
<dbReference type="InterPro" id="IPR052580">
    <property type="entry name" value="Lipid_Hydrolase"/>
</dbReference>
<dbReference type="PANTHER" id="PTHR46394:SF1">
    <property type="entry name" value="PNPLA DOMAIN-CONTAINING PROTEIN"/>
    <property type="match status" value="1"/>
</dbReference>
<evidence type="ECO:0000259" key="3">
    <source>
        <dbReference type="PROSITE" id="PS51635"/>
    </source>
</evidence>